<sequence>LGVSTDTGFLPRRDPLAVLPSYFEKLDELLHEMPINKNDGTLGLLHTGRLGSRVERELPHYDVEFVFDQRILAALYRDYAMLASAYLLEPCDIQFRLARNYGLARRILPANIAVPLETIARRLGQKPFLEHSTFTFYNYRRRDPSKPIALDNLEPIRQFSGCDSEHNFITGQVAAASHTGATIGASLQILECAQQNRRTDFNASLRQYAEAMSKVNGILSQTLRGCGEYASFRTFLSGCRAQSMFSSGVLFENTTDVALHMYLGVAQSSSPVASLNTHLFQLSELSP</sequence>
<dbReference type="InterPro" id="IPR000898">
    <property type="entry name" value="Indolamine_dOase"/>
</dbReference>
<keyword evidence="2" id="KW-0479">Metal-binding</keyword>
<dbReference type="GO" id="GO:0019441">
    <property type="term" value="P:L-tryptophan catabolic process to kynurenine"/>
    <property type="evidence" value="ECO:0007669"/>
    <property type="project" value="InterPro"/>
</dbReference>
<comment type="caution">
    <text evidence="4">The sequence shown here is derived from an EMBL/GenBank/DDBJ whole genome shotgun (WGS) entry which is preliminary data.</text>
</comment>
<dbReference type="PANTHER" id="PTHR28657">
    <property type="entry name" value="INDOLEAMINE 2,3-DIOXYGENASE"/>
    <property type="match status" value="1"/>
</dbReference>
<dbReference type="Proteomes" id="UP001143981">
    <property type="component" value="Unassembled WGS sequence"/>
</dbReference>
<keyword evidence="5" id="KW-1185">Reference proteome</keyword>
<accession>A0A9W7XSL8</accession>
<reference evidence="4" key="1">
    <citation type="submission" date="2022-07" db="EMBL/GenBank/DDBJ databases">
        <title>Phylogenomic reconstructions and comparative analyses of Kickxellomycotina fungi.</title>
        <authorList>
            <person name="Reynolds N.K."/>
            <person name="Stajich J.E."/>
            <person name="Barry K."/>
            <person name="Grigoriev I.V."/>
            <person name="Crous P."/>
            <person name="Smith M.E."/>
        </authorList>
    </citation>
    <scope>NUCLEOTIDE SEQUENCE</scope>
    <source>
        <strain evidence="4">BCRC 34381</strain>
    </source>
</reference>
<dbReference type="Pfam" id="PF01231">
    <property type="entry name" value="IDO"/>
    <property type="match status" value="1"/>
</dbReference>
<evidence type="ECO:0000313" key="4">
    <source>
        <dbReference type="EMBL" id="KAJ1717978.1"/>
    </source>
</evidence>
<feature type="non-terminal residue" evidence="4">
    <location>
        <position position="1"/>
    </location>
</feature>
<dbReference type="GO" id="GO:0016702">
    <property type="term" value="F:oxidoreductase activity, acting on single donors with incorporation of molecular oxygen, incorporation of two atoms of oxygen"/>
    <property type="evidence" value="ECO:0007669"/>
    <property type="project" value="UniProtKB-ARBA"/>
</dbReference>
<dbReference type="SUPFAM" id="SSF140959">
    <property type="entry name" value="Indolic compounds 2,3-dioxygenase-like"/>
    <property type="match status" value="1"/>
</dbReference>
<gene>
    <name evidence="4" type="ORF">LPJ61_006985</name>
</gene>
<proteinExistence type="inferred from homology"/>
<name>A0A9W7XSL8_9FUNG</name>
<feature type="non-terminal residue" evidence="4">
    <location>
        <position position="287"/>
    </location>
</feature>
<dbReference type="PANTHER" id="PTHR28657:SF3">
    <property type="entry name" value="INDOLEAMINE 2,3-DIOXYGENASE"/>
    <property type="match status" value="1"/>
</dbReference>
<organism evidence="4 5">
    <name type="scientific">Coemansia biformis</name>
    <dbReference type="NCBI Taxonomy" id="1286918"/>
    <lineage>
        <taxon>Eukaryota</taxon>
        <taxon>Fungi</taxon>
        <taxon>Fungi incertae sedis</taxon>
        <taxon>Zoopagomycota</taxon>
        <taxon>Kickxellomycotina</taxon>
        <taxon>Kickxellomycetes</taxon>
        <taxon>Kickxellales</taxon>
        <taxon>Kickxellaceae</taxon>
        <taxon>Coemansia</taxon>
    </lineage>
</organism>
<dbReference type="InterPro" id="IPR037217">
    <property type="entry name" value="Trp/Indoleamine_2_3_dOase-like"/>
</dbReference>
<comment type="similarity">
    <text evidence="1">Belongs to the indoleamine 2,3-dioxygenase family.</text>
</comment>
<evidence type="ECO:0000313" key="5">
    <source>
        <dbReference type="Proteomes" id="UP001143981"/>
    </source>
</evidence>
<evidence type="ECO:0000256" key="1">
    <source>
        <dbReference type="ARBA" id="ARBA00007119"/>
    </source>
</evidence>
<dbReference type="OrthoDB" id="10262710at2759"/>
<dbReference type="EMBL" id="JANBOI010004107">
    <property type="protein sequence ID" value="KAJ1717978.1"/>
    <property type="molecule type" value="Genomic_DNA"/>
</dbReference>
<dbReference type="Gene3D" id="1.20.58.480">
    <property type="match status" value="1"/>
</dbReference>
<evidence type="ECO:0000256" key="3">
    <source>
        <dbReference type="ARBA" id="ARBA00023004"/>
    </source>
</evidence>
<keyword evidence="3" id="KW-0408">Iron</keyword>
<dbReference type="GO" id="GO:0046872">
    <property type="term" value="F:metal ion binding"/>
    <property type="evidence" value="ECO:0007669"/>
    <property type="project" value="UniProtKB-KW"/>
</dbReference>
<dbReference type="GO" id="GO:0020037">
    <property type="term" value="F:heme binding"/>
    <property type="evidence" value="ECO:0007669"/>
    <property type="project" value="InterPro"/>
</dbReference>
<protein>
    <submittedName>
        <fullName evidence="4">Uncharacterized protein</fullName>
    </submittedName>
</protein>
<dbReference type="AlphaFoldDB" id="A0A9W7XSL8"/>
<evidence type="ECO:0000256" key="2">
    <source>
        <dbReference type="ARBA" id="ARBA00022723"/>
    </source>
</evidence>